<keyword evidence="3" id="KW-0560">Oxidoreductase</keyword>
<dbReference type="PANTHER" id="PTHR43557">
    <property type="entry name" value="APOPTOSIS-INDUCING FACTOR 1"/>
    <property type="match status" value="1"/>
</dbReference>
<protein>
    <recommendedName>
        <fullName evidence="4">FAD/NAD(P)-binding domain-containing protein</fullName>
    </recommendedName>
</protein>
<organism evidence="5 6">
    <name type="scientific">Gopherus agassizii</name>
    <name type="common">Agassiz's desert tortoise</name>
    <dbReference type="NCBI Taxonomy" id="38772"/>
    <lineage>
        <taxon>Eukaryota</taxon>
        <taxon>Metazoa</taxon>
        <taxon>Chordata</taxon>
        <taxon>Craniata</taxon>
        <taxon>Vertebrata</taxon>
        <taxon>Euteleostomi</taxon>
        <taxon>Archelosauria</taxon>
        <taxon>Testudinata</taxon>
        <taxon>Testudines</taxon>
        <taxon>Cryptodira</taxon>
        <taxon>Durocryptodira</taxon>
        <taxon>Testudinoidea</taxon>
        <taxon>Testudinidae</taxon>
        <taxon>Gopherus</taxon>
    </lineage>
</organism>
<evidence type="ECO:0000256" key="3">
    <source>
        <dbReference type="ARBA" id="ARBA00023002"/>
    </source>
</evidence>
<evidence type="ECO:0000259" key="4">
    <source>
        <dbReference type="Pfam" id="PF07992"/>
    </source>
</evidence>
<dbReference type="Gene3D" id="3.50.50.60">
    <property type="entry name" value="FAD/NAD(P)-binding domain"/>
    <property type="match status" value="1"/>
</dbReference>
<dbReference type="PRINTS" id="PR00368">
    <property type="entry name" value="FADPNR"/>
</dbReference>
<dbReference type="Proteomes" id="UP000291020">
    <property type="component" value="Unassembled WGS sequence"/>
</dbReference>
<dbReference type="GO" id="GO:0016651">
    <property type="term" value="F:oxidoreductase activity, acting on NAD(P)H"/>
    <property type="evidence" value="ECO:0007669"/>
    <property type="project" value="TreeGrafter"/>
</dbReference>
<feature type="domain" description="FAD/NAD(P)-binding" evidence="4">
    <location>
        <begin position="64"/>
        <end position="207"/>
    </location>
</feature>
<dbReference type="GO" id="GO:0005737">
    <property type="term" value="C:cytoplasm"/>
    <property type="evidence" value="ECO:0007669"/>
    <property type="project" value="TreeGrafter"/>
</dbReference>
<reference evidence="6" key="1">
    <citation type="journal article" date="2017" name="PLoS ONE">
        <title>The Agassiz's desert tortoise genome provides a resource for the conservation of a threatened species.</title>
        <authorList>
            <person name="Tollis M."/>
            <person name="DeNardo D.F."/>
            <person name="Cornelius J.A."/>
            <person name="Dolby G.A."/>
            <person name="Edwards T."/>
            <person name="Henen B.T."/>
            <person name="Karl A.E."/>
            <person name="Murphy R.W."/>
            <person name="Kusumi K."/>
        </authorList>
    </citation>
    <scope>NUCLEOTIDE SEQUENCE [LARGE SCALE GENOMIC DNA]</scope>
</reference>
<dbReference type="SUPFAM" id="SSF51905">
    <property type="entry name" value="FAD/NAD(P)-binding domain"/>
    <property type="match status" value="1"/>
</dbReference>
<dbReference type="InterPro" id="IPR023753">
    <property type="entry name" value="FAD/NAD-binding_dom"/>
</dbReference>
<dbReference type="STRING" id="38772.ENSGAGP00000010692"/>
<dbReference type="AlphaFoldDB" id="A0A452H804"/>
<reference evidence="5" key="3">
    <citation type="submission" date="2025-09" db="UniProtKB">
        <authorList>
            <consortium name="Ensembl"/>
        </authorList>
    </citation>
    <scope>IDENTIFICATION</scope>
</reference>
<evidence type="ECO:0000313" key="6">
    <source>
        <dbReference type="Proteomes" id="UP000291020"/>
    </source>
</evidence>
<accession>A0A452H804</accession>
<dbReference type="Pfam" id="PF07992">
    <property type="entry name" value="Pyr_redox_2"/>
    <property type="match status" value="1"/>
</dbReference>
<dbReference type="Ensembl" id="ENSGAGT00000012261.1">
    <property type="protein sequence ID" value="ENSGAGP00000010692.1"/>
    <property type="gene ID" value="ENSGAGG00000008344.1"/>
</dbReference>
<evidence type="ECO:0000256" key="2">
    <source>
        <dbReference type="ARBA" id="ARBA00022827"/>
    </source>
</evidence>
<keyword evidence="1" id="KW-0285">Flavoprotein</keyword>
<sequence length="246" mass="26824">MAHWRLGMAELQTGNRNVLPPCIWVQRADWAGGTRCLCGYALRVLSHAVERSSEPNTACCPSLLQVVSVDMQGQKAHFQDGAFQRYDQLLIATGSSPRQLQCPGSDLENVCSLQTPEDANRILHLATGKRVVILGASFIGMEVAAFLSDKSSAICVVEREEFPFQAVLGPQVGGVAMKMLQNKSVKFYMKAEISELRGENRKVTKSLTPAPHLDCSQNLLPIWAYTIPLPSHVPSTGHVISSLPGL</sequence>
<dbReference type="PANTHER" id="PTHR43557:SF7">
    <property type="entry name" value="RIESKE DOMAIN-CONTAINING PROTEIN"/>
    <property type="match status" value="1"/>
</dbReference>
<name>A0A452H804_9SAUR</name>
<dbReference type="PRINTS" id="PR00411">
    <property type="entry name" value="PNDRDTASEI"/>
</dbReference>
<reference evidence="5" key="2">
    <citation type="submission" date="2025-08" db="UniProtKB">
        <authorList>
            <consortium name="Ensembl"/>
        </authorList>
    </citation>
    <scope>IDENTIFICATION</scope>
</reference>
<evidence type="ECO:0000313" key="5">
    <source>
        <dbReference type="Ensembl" id="ENSGAGP00000010692.1"/>
    </source>
</evidence>
<dbReference type="InterPro" id="IPR050446">
    <property type="entry name" value="FAD-oxidoreductase/Apoptosis"/>
</dbReference>
<dbReference type="InterPro" id="IPR036188">
    <property type="entry name" value="FAD/NAD-bd_sf"/>
</dbReference>
<evidence type="ECO:0000256" key="1">
    <source>
        <dbReference type="ARBA" id="ARBA00022630"/>
    </source>
</evidence>
<keyword evidence="2" id="KW-0274">FAD</keyword>
<keyword evidence="6" id="KW-1185">Reference proteome</keyword>
<proteinExistence type="predicted"/>